<dbReference type="SMART" id="SM00454">
    <property type="entry name" value="SAM"/>
    <property type="match status" value="1"/>
</dbReference>
<evidence type="ECO:0000259" key="2">
    <source>
        <dbReference type="PROSITE" id="PS50105"/>
    </source>
</evidence>
<feature type="compositionally biased region" description="Low complexity" evidence="1">
    <location>
        <begin position="392"/>
        <end position="403"/>
    </location>
</feature>
<dbReference type="PANTHER" id="PTHR47508">
    <property type="entry name" value="SAM DOMAIN-CONTAINING PROTEIN-RELATED"/>
    <property type="match status" value="1"/>
</dbReference>
<gene>
    <name evidence="3" type="ORF">BOX15_Mlig013155g1</name>
</gene>
<dbReference type="PROSITE" id="PS50105">
    <property type="entry name" value="SAM_DOMAIN"/>
    <property type="match status" value="1"/>
</dbReference>
<dbReference type="OrthoDB" id="6078042at2759"/>
<feature type="region of interest" description="Disordered" evidence="1">
    <location>
        <begin position="365"/>
        <end position="403"/>
    </location>
</feature>
<dbReference type="PANTHER" id="PTHR47508:SF2">
    <property type="entry name" value="TIR DOMAIN-CONTAINING PROTEIN"/>
    <property type="match status" value="1"/>
</dbReference>
<feature type="compositionally biased region" description="Low complexity" evidence="1">
    <location>
        <begin position="365"/>
        <end position="382"/>
    </location>
</feature>
<proteinExistence type="predicted"/>
<dbReference type="EMBL" id="NIVC01000671">
    <property type="protein sequence ID" value="PAA78695.1"/>
    <property type="molecule type" value="Genomic_DNA"/>
</dbReference>
<dbReference type="STRING" id="282301.A0A267FY08"/>
<evidence type="ECO:0000256" key="1">
    <source>
        <dbReference type="SAM" id="MobiDB-lite"/>
    </source>
</evidence>
<dbReference type="Gene3D" id="1.10.150.50">
    <property type="entry name" value="Transcription Factor, Ets-1"/>
    <property type="match status" value="1"/>
</dbReference>
<dbReference type="Pfam" id="PF07647">
    <property type="entry name" value="SAM_2"/>
    <property type="match status" value="1"/>
</dbReference>
<dbReference type="InterPro" id="IPR035897">
    <property type="entry name" value="Toll_tir_struct_dom_sf"/>
</dbReference>
<accession>A0A267FY08</accession>
<evidence type="ECO:0000313" key="3">
    <source>
        <dbReference type="EMBL" id="PAA78695.1"/>
    </source>
</evidence>
<name>A0A267FY08_9PLAT</name>
<dbReference type="Gene3D" id="3.40.50.10140">
    <property type="entry name" value="Toll/interleukin-1 receptor homology (TIR) domain"/>
    <property type="match status" value="1"/>
</dbReference>
<feature type="domain" description="SAM" evidence="2">
    <location>
        <begin position="114"/>
        <end position="179"/>
    </location>
</feature>
<sequence>MRTLAERLHDNRASLHLFAVLLDAQGQSGLERQCPPILAEAIRRGDGDASAASLVDIAESRRRGAAESELIAQCSARLAPQLERFATDFRPLLPEPLLAPGYTGQFASKRFLAWTVNDLQEWLHSLDIREFYRQQFAEQGVDGFLAYSLTDADLAGSLRVDVQLSRKKLTREILNRLQAEQRDSWSGRCRLTKPRPGCVFLVCDPRRDAKTRDVLKLALERRRVRVSHVEELGESRDDFLRKNGPAMAACGHVLVLLTEHSARSAVFYHCVMFAEWLGRRVIVLFLTNCWFQLRPALRALLYDAQGLDFSGQPVADSLDELGSAIVAPERTHPAVVLEQSYVRKLARKLPPAGYLAHTSAPARSLDSAASSSQSQQPNPASPGFIRTRTGTQSSLAPSVPSQQPQQTSVFISYHWDSTEAVLELKRFLIGHGIRVQLDTDKSPDEGSMKIMKGVRDDGSRKVFIEKAMRDCHCVLLAVTPKYLRSENCQSDIEAAYRQRRPLLPVLLTFCAWPPDSSCAAGLRKRLAAIPAIDIGSERLAKKNLARLVQRVQQISGPP</sequence>
<comment type="caution">
    <text evidence="3">The sequence shown here is derived from an EMBL/GenBank/DDBJ whole genome shotgun (WGS) entry which is preliminary data.</text>
</comment>
<dbReference type="Pfam" id="PF13676">
    <property type="entry name" value="TIR_2"/>
    <property type="match status" value="1"/>
</dbReference>
<dbReference type="InterPro" id="IPR001660">
    <property type="entry name" value="SAM"/>
</dbReference>
<protein>
    <recommendedName>
        <fullName evidence="2">SAM domain-containing protein</fullName>
    </recommendedName>
</protein>
<dbReference type="SUPFAM" id="SSF47769">
    <property type="entry name" value="SAM/Pointed domain"/>
    <property type="match status" value="1"/>
</dbReference>
<dbReference type="AlphaFoldDB" id="A0A267FY08"/>
<keyword evidence="4" id="KW-1185">Reference proteome</keyword>
<dbReference type="GO" id="GO:0007165">
    <property type="term" value="P:signal transduction"/>
    <property type="evidence" value="ECO:0007669"/>
    <property type="project" value="InterPro"/>
</dbReference>
<organism evidence="3 4">
    <name type="scientific">Macrostomum lignano</name>
    <dbReference type="NCBI Taxonomy" id="282301"/>
    <lineage>
        <taxon>Eukaryota</taxon>
        <taxon>Metazoa</taxon>
        <taxon>Spiralia</taxon>
        <taxon>Lophotrochozoa</taxon>
        <taxon>Platyhelminthes</taxon>
        <taxon>Rhabditophora</taxon>
        <taxon>Macrostomorpha</taxon>
        <taxon>Macrostomida</taxon>
        <taxon>Macrostomidae</taxon>
        <taxon>Macrostomum</taxon>
    </lineage>
</organism>
<dbReference type="InterPro" id="IPR000157">
    <property type="entry name" value="TIR_dom"/>
</dbReference>
<dbReference type="SUPFAM" id="SSF52200">
    <property type="entry name" value="Toll/Interleukin receptor TIR domain"/>
    <property type="match status" value="1"/>
</dbReference>
<dbReference type="InterPro" id="IPR013761">
    <property type="entry name" value="SAM/pointed_sf"/>
</dbReference>
<dbReference type="Proteomes" id="UP000215902">
    <property type="component" value="Unassembled WGS sequence"/>
</dbReference>
<evidence type="ECO:0000313" key="4">
    <source>
        <dbReference type="Proteomes" id="UP000215902"/>
    </source>
</evidence>
<reference evidence="3 4" key="1">
    <citation type="submission" date="2017-06" db="EMBL/GenBank/DDBJ databases">
        <title>A platform for efficient transgenesis in Macrostomum lignano, a flatworm model organism for stem cell research.</title>
        <authorList>
            <person name="Berezikov E."/>
        </authorList>
    </citation>
    <scope>NUCLEOTIDE SEQUENCE [LARGE SCALE GENOMIC DNA]</scope>
    <source>
        <strain evidence="3">DV1</strain>
        <tissue evidence="3">Whole organism</tissue>
    </source>
</reference>